<reference evidence="2" key="1">
    <citation type="submission" date="2016-06" db="EMBL/GenBank/DDBJ databases">
        <authorList>
            <person name="Sutton G."/>
            <person name="Brinkac L."/>
            <person name="Sanka R."/>
            <person name="Adams M."/>
            <person name="Lau E."/>
            <person name="Garcia-Basteiro A."/>
            <person name="Lopez-Varela E."/>
            <person name="Palencia S."/>
        </authorList>
    </citation>
    <scope>NUCLEOTIDE SEQUENCE [LARGE SCALE GENOMIC DNA]</scope>
    <source>
        <strain evidence="2">1274684.2</strain>
    </source>
</reference>
<evidence type="ECO:0000313" key="1">
    <source>
        <dbReference type="EMBL" id="OBK86371.1"/>
    </source>
</evidence>
<dbReference type="AlphaFoldDB" id="A0A1A3TUQ1"/>
<evidence type="ECO:0000313" key="2">
    <source>
        <dbReference type="Proteomes" id="UP000093759"/>
    </source>
</evidence>
<organism evidence="1 2">
    <name type="scientific">Mycolicibacter sinensis (strain JDM601)</name>
    <name type="common">Mycobacterium sinense</name>
    <dbReference type="NCBI Taxonomy" id="875328"/>
    <lineage>
        <taxon>Bacteria</taxon>
        <taxon>Bacillati</taxon>
        <taxon>Actinomycetota</taxon>
        <taxon>Actinomycetes</taxon>
        <taxon>Mycobacteriales</taxon>
        <taxon>Mycobacteriaceae</taxon>
        <taxon>Mycolicibacter</taxon>
    </lineage>
</organism>
<sequence length="91" mass="9881">MVGVTEQKEPSMRTILLVAFSLGLAVPGVAAAEVPRPPCAAFDTCRYMPNPWYDGPLMPTWNLPGVYGGRTTLPVMCDPQTYSCRTYVPGT</sequence>
<comment type="caution">
    <text evidence="1">The sequence shown here is derived from an EMBL/GenBank/DDBJ whole genome shotgun (WGS) entry which is preliminary data.</text>
</comment>
<dbReference type="Proteomes" id="UP000093759">
    <property type="component" value="Unassembled WGS sequence"/>
</dbReference>
<dbReference type="EMBL" id="LZMF01000093">
    <property type="protein sequence ID" value="OBK86371.1"/>
    <property type="molecule type" value="Genomic_DNA"/>
</dbReference>
<gene>
    <name evidence="1" type="ORF">A5648_05775</name>
</gene>
<name>A0A1A3TUQ1_MYCSD</name>
<accession>A0A1A3TUQ1</accession>
<protein>
    <submittedName>
        <fullName evidence="1">Uncharacterized protein</fullName>
    </submittedName>
</protein>
<proteinExistence type="predicted"/>